<evidence type="ECO:0000256" key="1">
    <source>
        <dbReference type="SAM" id="Phobius"/>
    </source>
</evidence>
<keyword evidence="1" id="KW-1133">Transmembrane helix</keyword>
<gene>
    <name evidence="2" type="ORF">BO85DRAFT_25658</name>
</gene>
<sequence>MLPRIHPYLGLLPMLRFNSMFRKLGELDEPKYEYWKHRISYKRHNNFYEYLSKSLVGSTYMLFLVLILLLQLLCVSILNIGITQLDIFADNSLSSHPSVLKKPGVLHFPIHHHPINFLDRITHQHGFLLTRWMRELHGTPCLLALESRYEKGMRGYTCHSRFLSEWAAAK</sequence>
<keyword evidence="3" id="KW-1185">Reference proteome</keyword>
<organism evidence="2 3">
    <name type="scientific">Aspergillus piperis CBS 112811</name>
    <dbReference type="NCBI Taxonomy" id="1448313"/>
    <lineage>
        <taxon>Eukaryota</taxon>
        <taxon>Fungi</taxon>
        <taxon>Dikarya</taxon>
        <taxon>Ascomycota</taxon>
        <taxon>Pezizomycotina</taxon>
        <taxon>Eurotiomycetes</taxon>
        <taxon>Eurotiomycetidae</taxon>
        <taxon>Eurotiales</taxon>
        <taxon>Aspergillaceae</taxon>
        <taxon>Aspergillus</taxon>
        <taxon>Aspergillus subgen. Circumdati</taxon>
    </lineage>
</organism>
<keyword evidence="1" id="KW-0472">Membrane</keyword>
<dbReference type="GeneID" id="37158389"/>
<name>A0A8G1RHQ5_9EURO</name>
<dbReference type="Proteomes" id="UP000249526">
    <property type="component" value="Unassembled WGS sequence"/>
</dbReference>
<evidence type="ECO:0000313" key="2">
    <source>
        <dbReference type="EMBL" id="RAH63535.1"/>
    </source>
</evidence>
<protein>
    <submittedName>
        <fullName evidence="2">Uncharacterized protein</fullName>
    </submittedName>
</protein>
<dbReference type="EMBL" id="KZ825054">
    <property type="protein sequence ID" value="RAH63535.1"/>
    <property type="molecule type" value="Genomic_DNA"/>
</dbReference>
<accession>A0A8G1RHQ5</accession>
<dbReference type="AlphaFoldDB" id="A0A8G1RHQ5"/>
<evidence type="ECO:0000313" key="3">
    <source>
        <dbReference type="Proteomes" id="UP000249526"/>
    </source>
</evidence>
<proteinExistence type="predicted"/>
<dbReference type="RefSeq" id="XP_025521457.1">
    <property type="nucleotide sequence ID" value="XM_025654987.1"/>
</dbReference>
<feature type="transmembrane region" description="Helical" evidence="1">
    <location>
        <begin position="60"/>
        <end position="82"/>
    </location>
</feature>
<reference evidence="2 3" key="1">
    <citation type="submission" date="2018-02" db="EMBL/GenBank/DDBJ databases">
        <title>The genomes of Aspergillus section Nigri reveals drivers in fungal speciation.</title>
        <authorList>
            <consortium name="DOE Joint Genome Institute"/>
            <person name="Vesth T.C."/>
            <person name="Nybo J."/>
            <person name="Theobald S."/>
            <person name="Brandl J."/>
            <person name="Frisvad J.C."/>
            <person name="Nielsen K.F."/>
            <person name="Lyhne E.K."/>
            <person name="Kogle M.E."/>
            <person name="Kuo A."/>
            <person name="Riley R."/>
            <person name="Clum A."/>
            <person name="Nolan M."/>
            <person name="Lipzen A."/>
            <person name="Salamov A."/>
            <person name="Henrissat B."/>
            <person name="Wiebenga A."/>
            <person name="De vries R.P."/>
            <person name="Grigoriev I.V."/>
            <person name="Mortensen U.H."/>
            <person name="Andersen M.R."/>
            <person name="Baker S.E."/>
        </authorList>
    </citation>
    <scope>NUCLEOTIDE SEQUENCE [LARGE SCALE GENOMIC DNA]</scope>
    <source>
        <strain evidence="2 3">CBS 112811</strain>
    </source>
</reference>
<keyword evidence="1" id="KW-0812">Transmembrane</keyword>